<dbReference type="STRING" id="1358809.S7W8A7"/>
<dbReference type="OrthoDB" id="660555at2759"/>
<comment type="caution">
    <text evidence="1">The sequence shown here is derived from an EMBL/GenBank/DDBJ whole genome shotgun (WGS) entry which is preliminary data.</text>
</comment>
<dbReference type="EMBL" id="ATCN01000411">
    <property type="protein sequence ID" value="EPR79076.1"/>
    <property type="molecule type" value="Genomic_DNA"/>
</dbReference>
<sequence length="360" mass="42461">MLMIYQHLPFLTYVLFCFSYDHGFQCIEYENCKRIILSDFIFKHISEKLPDNHEYKIICKRKELMEFLENSHVVYNVGYNEDMKNAYIEYIECVPDINLDIDDDGNKISSNIMNIPKYIIFLEKLSVLKITNTKISSIPAVLSVLSNLKYLSIKNNNFIDMPDAIFIIESLNYLKIQENKIDTFIIPIYNQIKYLKMLSIVRTPLKVLQFTYDPNPISLKIEKLKLKLNGLGKLNQKYFLEIFYNIGSLNNLEILIITFNNLKKVPESILRIETLKKLDLSHNEIIYFPQFLYFSKKIQSLDLSCNLIENINSKLTKYNYQDGKNIFYKFKSGECIQCNNINNIRFCFSPLLKISKCIFE</sequence>
<dbReference type="HOGENOM" id="CLU_769808_0_0_1"/>
<dbReference type="VEuPathDB" id="MicrosporidiaDB:SLOPH_1299"/>
<name>S7W8A7_SPRLO</name>
<dbReference type="Proteomes" id="UP000014978">
    <property type="component" value="Unassembled WGS sequence"/>
</dbReference>
<dbReference type="Pfam" id="PF13855">
    <property type="entry name" value="LRR_8"/>
    <property type="match status" value="1"/>
</dbReference>
<organism evidence="1 2">
    <name type="scientific">Spraguea lophii (strain 42_110)</name>
    <name type="common">Microsporidian parasite</name>
    <dbReference type="NCBI Taxonomy" id="1358809"/>
    <lineage>
        <taxon>Eukaryota</taxon>
        <taxon>Fungi</taxon>
        <taxon>Fungi incertae sedis</taxon>
        <taxon>Microsporidia</taxon>
        <taxon>Spragueidae</taxon>
        <taxon>Spraguea</taxon>
    </lineage>
</organism>
<reference evidence="2" key="1">
    <citation type="journal article" date="2013" name="PLoS Genet.">
        <title>The genome of Spraguea lophii and the basis of host-microsporidian interactions.</title>
        <authorList>
            <person name="Campbell S.E."/>
            <person name="Williams T.A."/>
            <person name="Yousuf A."/>
            <person name="Soanes D.M."/>
            <person name="Paszkiewicz K.H."/>
            <person name="Williams B.A.P."/>
        </authorList>
    </citation>
    <scope>NUCLEOTIDE SEQUENCE [LARGE SCALE GENOMIC DNA]</scope>
    <source>
        <strain evidence="2">42_110</strain>
    </source>
</reference>
<protein>
    <submittedName>
        <fullName evidence="1">Leucine rich repeat protein</fullName>
    </submittedName>
</protein>
<keyword evidence="2" id="KW-1185">Reference proteome</keyword>
<dbReference type="InterPro" id="IPR001611">
    <property type="entry name" value="Leu-rich_rpt"/>
</dbReference>
<proteinExistence type="predicted"/>
<gene>
    <name evidence="1" type="ORF">SLOPH_1299</name>
</gene>
<dbReference type="AlphaFoldDB" id="S7W8A7"/>
<dbReference type="Gene3D" id="3.80.10.10">
    <property type="entry name" value="Ribonuclease Inhibitor"/>
    <property type="match status" value="2"/>
</dbReference>
<dbReference type="InParanoid" id="S7W8A7"/>
<accession>S7W8A7</accession>
<evidence type="ECO:0000313" key="1">
    <source>
        <dbReference type="EMBL" id="EPR79076.1"/>
    </source>
</evidence>
<dbReference type="PANTHER" id="PTHR45752">
    <property type="entry name" value="LEUCINE-RICH REPEAT-CONTAINING"/>
    <property type="match status" value="1"/>
</dbReference>
<dbReference type="InterPro" id="IPR050715">
    <property type="entry name" value="LRR-SigEffector_domain"/>
</dbReference>
<dbReference type="SUPFAM" id="SSF52058">
    <property type="entry name" value="L domain-like"/>
    <property type="match status" value="1"/>
</dbReference>
<dbReference type="PANTHER" id="PTHR45752:SF187">
    <property type="entry name" value="LEUCINE-RICH REPEAT AND IQ DOMAIN-CONTAINING PROTEIN 4"/>
    <property type="match status" value="1"/>
</dbReference>
<evidence type="ECO:0000313" key="2">
    <source>
        <dbReference type="Proteomes" id="UP000014978"/>
    </source>
</evidence>
<dbReference type="InterPro" id="IPR032675">
    <property type="entry name" value="LRR_dom_sf"/>
</dbReference>